<evidence type="ECO:0000256" key="1">
    <source>
        <dbReference type="SAM" id="Phobius"/>
    </source>
</evidence>
<keyword evidence="1" id="KW-0812">Transmembrane</keyword>
<dbReference type="Pfam" id="PF00144">
    <property type="entry name" value="Beta-lactamase"/>
    <property type="match status" value="1"/>
</dbReference>
<dbReference type="RefSeq" id="WP_111367450.1">
    <property type="nucleotide sequence ID" value="NZ_VINQ01000013.1"/>
</dbReference>
<dbReference type="InterPro" id="IPR001466">
    <property type="entry name" value="Beta-lactam-related"/>
</dbReference>
<comment type="caution">
    <text evidence="3">The sequence shown here is derived from an EMBL/GenBank/DDBJ whole genome shotgun (WGS) entry which is preliminary data.</text>
</comment>
<sequence>MRAFGKFLGRLLLALIVVAIAVGIWKRDNITRLLAVNSLFSEERIVQNFSHMDDLFLTLPMSRGPGPLSPLPTGAPMEMPDGFDDWIKARAVTALVVMKDGEIRHESYHLGTGPDDQRISWSVAKSFLSALFGIVVDEGAIASLDDPVTKYAPALAGGAYDGATIRNVLQMASGVTFDEDYLDFWSDINKMGRVLALGRSMDGFTESLTETEAAPGLRWQYVSIDTHVLGMVLRGATGRDVPDLMQEKILDHMGLEADPYYLSDGYETAFVLGGLNLTTRDYARFGQMILQGGEWQGKQIVPSEWIAASTAPSAPTAPGAQKYGLQWWMPSDAREGEFFARGIYGQYIYIDRPRGVMIATNGADRGFREAGVNDRNIAMFRAITATLDKETQ</sequence>
<keyword evidence="4" id="KW-1185">Reference proteome</keyword>
<keyword evidence="1" id="KW-0472">Membrane</keyword>
<keyword evidence="1" id="KW-1133">Transmembrane helix</keyword>
<feature type="transmembrane region" description="Helical" evidence="1">
    <location>
        <begin position="7"/>
        <end position="25"/>
    </location>
</feature>
<protein>
    <submittedName>
        <fullName evidence="3">Serine hydrolase</fullName>
    </submittedName>
</protein>
<reference evidence="3 4" key="1">
    <citation type="submission" date="2019-07" db="EMBL/GenBank/DDBJ databases">
        <title>Aquicoccus porphyridii gen. nov., sp. nov., isolated from a small marine red alga, Porphyridium marinum.</title>
        <authorList>
            <person name="Liu L."/>
        </authorList>
    </citation>
    <scope>NUCLEOTIDE SEQUENCE [LARGE SCALE GENOMIC DNA]</scope>
    <source>
        <strain evidence="3 4">L1 8-17</strain>
    </source>
</reference>
<dbReference type="GO" id="GO:0016787">
    <property type="term" value="F:hydrolase activity"/>
    <property type="evidence" value="ECO:0007669"/>
    <property type="project" value="UniProtKB-KW"/>
</dbReference>
<name>A0A5A9Z5U4_9RHOB</name>
<dbReference type="AlphaFoldDB" id="A0A5A9Z5U4"/>
<dbReference type="PANTHER" id="PTHR43283">
    <property type="entry name" value="BETA-LACTAMASE-RELATED"/>
    <property type="match status" value="1"/>
</dbReference>
<dbReference type="EMBL" id="VINQ01000013">
    <property type="protein sequence ID" value="KAA0912508.1"/>
    <property type="molecule type" value="Genomic_DNA"/>
</dbReference>
<dbReference type="Proteomes" id="UP000325291">
    <property type="component" value="Unassembled WGS sequence"/>
</dbReference>
<dbReference type="InterPro" id="IPR012338">
    <property type="entry name" value="Beta-lactam/transpept-like"/>
</dbReference>
<gene>
    <name evidence="3" type="ORF">FLO80_15710</name>
</gene>
<dbReference type="SUPFAM" id="SSF56601">
    <property type="entry name" value="beta-lactamase/transpeptidase-like"/>
    <property type="match status" value="1"/>
</dbReference>
<proteinExistence type="predicted"/>
<evidence type="ECO:0000313" key="3">
    <source>
        <dbReference type="EMBL" id="KAA0912508.1"/>
    </source>
</evidence>
<dbReference type="PANTHER" id="PTHR43283:SF14">
    <property type="entry name" value="BLL8153 PROTEIN"/>
    <property type="match status" value="1"/>
</dbReference>
<evidence type="ECO:0000259" key="2">
    <source>
        <dbReference type="Pfam" id="PF00144"/>
    </source>
</evidence>
<organism evidence="3 4">
    <name type="scientific">Aquicoccus porphyridii</name>
    <dbReference type="NCBI Taxonomy" id="1852029"/>
    <lineage>
        <taxon>Bacteria</taxon>
        <taxon>Pseudomonadati</taxon>
        <taxon>Pseudomonadota</taxon>
        <taxon>Alphaproteobacteria</taxon>
        <taxon>Rhodobacterales</taxon>
        <taxon>Paracoccaceae</taxon>
        <taxon>Aquicoccus</taxon>
    </lineage>
</organism>
<dbReference type="Gene3D" id="3.40.710.10">
    <property type="entry name" value="DD-peptidase/beta-lactamase superfamily"/>
    <property type="match status" value="1"/>
</dbReference>
<accession>A0A5A9Z5U4</accession>
<dbReference type="InterPro" id="IPR050789">
    <property type="entry name" value="Diverse_Enzym_Activities"/>
</dbReference>
<feature type="domain" description="Beta-lactamase-related" evidence="2">
    <location>
        <begin position="92"/>
        <end position="365"/>
    </location>
</feature>
<keyword evidence="3" id="KW-0378">Hydrolase</keyword>
<evidence type="ECO:0000313" key="4">
    <source>
        <dbReference type="Proteomes" id="UP000325291"/>
    </source>
</evidence>